<sequence>MPENYQWPLETLTSGDGTKIVYQTLSYNAEIIDFFVNITLTSCQEMPAMQKPEGIELMNEAEISKAWNEATADADKKILTIEYMNSQDKIATATEFIIMRVSPSYTEYLIPYLSANQMIVMGHNCKIRASIKPLNCGVLAGDDKIEFRMIVREFQSKDIDQLATQYLS</sequence>
<accession>A0ABV4XDI8</accession>
<evidence type="ECO:0000313" key="2">
    <source>
        <dbReference type="Proteomes" id="UP001576774"/>
    </source>
</evidence>
<protein>
    <submittedName>
        <fullName evidence="1">Uncharacterized protein</fullName>
    </submittedName>
</protein>
<name>A0ABV4XDI8_9CYAN</name>
<keyword evidence="2" id="KW-1185">Reference proteome</keyword>
<comment type="caution">
    <text evidence="1">The sequence shown here is derived from an EMBL/GenBank/DDBJ whole genome shotgun (WGS) entry which is preliminary data.</text>
</comment>
<evidence type="ECO:0000313" key="1">
    <source>
        <dbReference type="EMBL" id="MFB2880870.1"/>
    </source>
</evidence>
<dbReference type="EMBL" id="JBHFNQ010000211">
    <property type="protein sequence ID" value="MFB2880870.1"/>
    <property type="molecule type" value="Genomic_DNA"/>
</dbReference>
<proteinExistence type="predicted"/>
<organism evidence="1 2">
    <name type="scientific">Floridaenema aerugineum BLCC-F46</name>
    <dbReference type="NCBI Taxonomy" id="3153654"/>
    <lineage>
        <taxon>Bacteria</taxon>
        <taxon>Bacillati</taxon>
        <taxon>Cyanobacteriota</taxon>
        <taxon>Cyanophyceae</taxon>
        <taxon>Oscillatoriophycideae</taxon>
        <taxon>Aerosakkonematales</taxon>
        <taxon>Aerosakkonemataceae</taxon>
        <taxon>Floridanema</taxon>
        <taxon>Floridanema aerugineum</taxon>
    </lineage>
</organism>
<gene>
    <name evidence="1" type="ORF">ACE1CC_28815</name>
</gene>
<dbReference type="RefSeq" id="WP_413273864.1">
    <property type="nucleotide sequence ID" value="NZ_JBHFNQ010000211.1"/>
</dbReference>
<reference evidence="1 2" key="1">
    <citation type="submission" date="2024-09" db="EMBL/GenBank/DDBJ databases">
        <title>Floridaenema gen nov. (Aerosakkonemataceae, Aerosakkonematales ord. nov., Cyanobacteria) from benthic tropical and subtropical fresh waters, with the description of four new species.</title>
        <authorList>
            <person name="Moretto J.A."/>
            <person name="Berthold D.E."/>
            <person name="Lefler F.W."/>
            <person name="Huang I.-S."/>
            <person name="Laughinghouse H. IV."/>
        </authorList>
    </citation>
    <scope>NUCLEOTIDE SEQUENCE [LARGE SCALE GENOMIC DNA]</scope>
    <source>
        <strain evidence="1 2">BLCC-F46</strain>
    </source>
</reference>
<dbReference type="Proteomes" id="UP001576774">
    <property type="component" value="Unassembled WGS sequence"/>
</dbReference>